<evidence type="ECO:0000256" key="1">
    <source>
        <dbReference type="SAM" id="MobiDB-lite"/>
    </source>
</evidence>
<dbReference type="Proteomes" id="UP000029665">
    <property type="component" value="Unassembled WGS sequence"/>
</dbReference>
<evidence type="ECO:0000313" key="2">
    <source>
        <dbReference type="EMBL" id="CDO76239.1"/>
    </source>
</evidence>
<accession>A0A060SVL4</accession>
<feature type="compositionally biased region" description="Basic and acidic residues" evidence="1">
    <location>
        <begin position="171"/>
        <end position="181"/>
    </location>
</feature>
<reference evidence="2" key="1">
    <citation type="submission" date="2014-01" db="EMBL/GenBank/DDBJ databases">
        <title>The genome of the white-rot fungus Pycnoporus cinnabarinus: a basidiomycete model with a versatile arsenal for lignocellulosic biomass breakdown.</title>
        <authorList>
            <person name="Levasseur A."/>
            <person name="Lomascolo A."/>
            <person name="Ruiz-Duenas F.J."/>
            <person name="Uzan E."/>
            <person name="Piumi F."/>
            <person name="Kues U."/>
            <person name="Ram A.F.J."/>
            <person name="Murat C."/>
            <person name="Haon M."/>
            <person name="Benoit I."/>
            <person name="Arfi Y."/>
            <person name="Chevret D."/>
            <person name="Drula E."/>
            <person name="Kwon M.J."/>
            <person name="Gouret P."/>
            <person name="Lesage-Meessen L."/>
            <person name="Lombard V."/>
            <person name="Mariette J."/>
            <person name="Noirot C."/>
            <person name="Park J."/>
            <person name="Patyshakuliyeva A."/>
            <person name="Wieneger R.A.B."/>
            <person name="Wosten H.A.B."/>
            <person name="Martin F."/>
            <person name="Coutinho P.M."/>
            <person name="de Vries R."/>
            <person name="Martinez A.T."/>
            <person name="Klopp C."/>
            <person name="Pontarotti P."/>
            <person name="Henrissat B."/>
            <person name="Record E."/>
        </authorList>
    </citation>
    <scope>NUCLEOTIDE SEQUENCE [LARGE SCALE GENOMIC DNA]</scope>
    <source>
        <strain evidence="2">BRFM137</strain>
    </source>
</reference>
<feature type="region of interest" description="Disordered" evidence="1">
    <location>
        <begin position="240"/>
        <end position="299"/>
    </location>
</feature>
<comment type="caution">
    <text evidence="2">The sequence shown here is derived from an EMBL/GenBank/DDBJ whole genome shotgun (WGS) entry which is preliminary data.</text>
</comment>
<feature type="region of interest" description="Disordered" evidence="1">
    <location>
        <begin position="138"/>
        <end position="212"/>
    </location>
</feature>
<proteinExistence type="predicted"/>
<evidence type="ECO:0000313" key="3">
    <source>
        <dbReference type="Proteomes" id="UP000029665"/>
    </source>
</evidence>
<keyword evidence="3" id="KW-1185">Reference proteome</keyword>
<dbReference type="EMBL" id="CCBP010000353">
    <property type="protein sequence ID" value="CDO76239.1"/>
    <property type="molecule type" value="Genomic_DNA"/>
</dbReference>
<dbReference type="HOGENOM" id="CLU_931100_0_0_1"/>
<gene>
    <name evidence="2" type="ORF">BN946_scf184900.g3</name>
</gene>
<organism evidence="2 3">
    <name type="scientific">Pycnoporus cinnabarinus</name>
    <name type="common">Cinnabar-red polypore</name>
    <name type="synonym">Trametes cinnabarina</name>
    <dbReference type="NCBI Taxonomy" id="5643"/>
    <lineage>
        <taxon>Eukaryota</taxon>
        <taxon>Fungi</taxon>
        <taxon>Dikarya</taxon>
        <taxon>Basidiomycota</taxon>
        <taxon>Agaricomycotina</taxon>
        <taxon>Agaricomycetes</taxon>
        <taxon>Polyporales</taxon>
        <taxon>Polyporaceae</taxon>
        <taxon>Trametes</taxon>
    </lineage>
</organism>
<name>A0A060SVL4_PYCCI</name>
<sequence length="299" mass="32757">MDTLKRVFSHRSAKDTGARPVPTKRYCRYPACGEPFYTTDKIKEFCSPECLQDFNWRPPSYCFPDVPDCDRSLFAWRPRQKNPSRSFATQQYAIAAKYIPIPSAHRDTGRSTGHGRACAPAMVETHGPPGCATRAARLASKPLPKAPVQEVDAMSTGHRKERQGYTTSRDSGSRRNQDRHRPAPLRPPADSTVAHTSQSRTPPHAKRHAQQPSLDPAVVQHFGGVDDGGWPIGVPVYMDSGAARGQRRGPPPTPPPLGPLPPTPMSAIPQASGPLLRRAPRPRSNSFGGFNFPATARFA</sequence>
<dbReference type="OrthoDB" id="2752600at2759"/>
<dbReference type="AlphaFoldDB" id="A0A060SVL4"/>
<protein>
    <submittedName>
        <fullName evidence="2">Uncharacterized protein</fullName>
    </submittedName>
</protein>
<feature type="compositionally biased region" description="Pro residues" evidence="1">
    <location>
        <begin position="249"/>
        <end position="264"/>
    </location>
</feature>